<dbReference type="Proteomes" id="UP000788993">
    <property type="component" value="Unassembled WGS sequence"/>
</dbReference>
<keyword evidence="2" id="KW-1185">Reference proteome</keyword>
<proteinExistence type="predicted"/>
<accession>A0A9P8P085</accession>
<dbReference type="AlphaFoldDB" id="A0A9P8P085"/>
<gene>
    <name evidence="1" type="ORF">OGATHE_004343</name>
</gene>
<evidence type="ECO:0000313" key="1">
    <source>
        <dbReference type="EMBL" id="KAH3662767.1"/>
    </source>
</evidence>
<organism evidence="1 2">
    <name type="scientific">Ogataea polymorpha</name>
    <dbReference type="NCBI Taxonomy" id="460523"/>
    <lineage>
        <taxon>Eukaryota</taxon>
        <taxon>Fungi</taxon>
        <taxon>Dikarya</taxon>
        <taxon>Ascomycota</taxon>
        <taxon>Saccharomycotina</taxon>
        <taxon>Pichiomycetes</taxon>
        <taxon>Pichiales</taxon>
        <taxon>Pichiaceae</taxon>
        <taxon>Ogataea</taxon>
    </lineage>
</organism>
<name>A0A9P8P085_9ASCO</name>
<dbReference type="EMBL" id="JAEUBD010001266">
    <property type="protein sequence ID" value="KAH3662767.1"/>
    <property type="molecule type" value="Genomic_DNA"/>
</dbReference>
<comment type="caution">
    <text evidence="1">The sequence shown here is derived from an EMBL/GenBank/DDBJ whole genome shotgun (WGS) entry which is preliminary data.</text>
</comment>
<reference evidence="1" key="2">
    <citation type="submission" date="2021-01" db="EMBL/GenBank/DDBJ databases">
        <authorList>
            <person name="Schikora-Tamarit M.A."/>
        </authorList>
    </citation>
    <scope>NUCLEOTIDE SEQUENCE</scope>
    <source>
        <strain evidence="1">NCAIM Y.01608</strain>
    </source>
</reference>
<evidence type="ECO:0000313" key="2">
    <source>
        <dbReference type="Proteomes" id="UP000788993"/>
    </source>
</evidence>
<reference evidence="1" key="1">
    <citation type="journal article" date="2021" name="Open Biol.">
        <title>Shared evolutionary footprints suggest mitochondrial oxidative damage underlies multiple complex I losses in fungi.</title>
        <authorList>
            <person name="Schikora-Tamarit M.A."/>
            <person name="Marcet-Houben M."/>
            <person name="Nosek J."/>
            <person name="Gabaldon T."/>
        </authorList>
    </citation>
    <scope>NUCLEOTIDE SEQUENCE</scope>
    <source>
        <strain evidence="1">NCAIM Y.01608</strain>
    </source>
</reference>
<sequence>MVNLDVGPIGEPDFGAVQVERDVVIFRADCPLLAADLERELVRGVARQGEVAAISDRVVEKGVQLGSVCRGRDDRRGAAIDHGEPFCRRLVSVDGGRVERHRVAVDRNGVDSNLPVIVGVFHHRGVGDAPVVQPGDVTAENEQPGVRVAVRGVIRAQTQRKHAFFHRPLVLEKRDEIRHTVGRVGGWQAQNARKRLERGPGVLGRAHLVELFVFAAGIGAVGSVHPEICTAGVNEQRQRIFADSDVDSVGFVGGLCVNKGHALLPSQRVLGGLVGREHRLFGVRLDSGEEVVWRLLDRGDRVYVFGVGERRHGHAEGLRQSAQHEQCKDVHRLMLEDGCGAGQIESVPQM</sequence>
<protein>
    <submittedName>
        <fullName evidence="1">Uncharacterized protein</fullName>
    </submittedName>
</protein>